<keyword evidence="3 5" id="KW-0067">ATP-binding</keyword>
<evidence type="ECO:0000256" key="1">
    <source>
        <dbReference type="ARBA" id="ARBA00022448"/>
    </source>
</evidence>
<dbReference type="PANTHER" id="PTHR43023">
    <property type="entry name" value="PROTEIN TRIGALACTOSYLDIACYLGLYCEROL 3, CHLOROPLASTIC"/>
    <property type="match status" value="1"/>
</dbReference>
<comment type="caution">
    <text evidence="5">The sequence shown here is derived from an EMBL/GenBank/DDBJ whole genome shotgun (WGS) entry which is preliminary data.</text>
</comment>
<gene>
    <name evidence="5" type="ORF">GCM10022278_10630</name>
</gene>
<dbReference type="EMBL" id="BAABBO010000005">
    <property type="protein sequence ID" value="GAA3953712.1"/>
    <property type="molecule type" value="Genomic_DNA"/>
</dbReference>
<evidence type="ECO:0000256" key="3">
    <source>
        <dbReference type="ARBA" id="ARBA00022840"/>
    </source>
</evidence>
<dbReference type="SMART" id="SM00382">
    <property type="entry name" value="AAA"/>
    <property type="match status" value="1"/>
</dbReference>
<proteinExistence type="predicted"/>
<protein>
    <submittedName>
        <fullName evidence="5">ABC transporter ATP-binding protein</fullName>
    </submittedName>
</protein>
<evidence type="ECO:0000313" key="5">
    <source>
        <dbReference type="EMBL" id="GAA3953712.1"/>
    </source>
</evidence>
<dbReference type="InterPro" id="IPR027417">
    <property type="entry name" value="P-loop_NTPase"/>
</dbReference>
<reference evidence="6" key="1">
    <citation type="journal article" date="2019" name="Int. J. Syst. Evol. Microbiol.">
        <title>The Global Catalogue of Microorganisms (GCM) 10K type strain sequencing project: providing services to taxonomists for standard genome sequencing and annotation.</title>
        <authorList>
            <consortium name="The Broad Institute Genomics Platform"/>
            <consortium name="The Broad Institute Genome Sequencing Center for Infectious Disease"/>
            <person name="Wu L."/>
            <person name="Ma J."/>
        </authorList>
    </citation>
    <scope>NUCLEOTIDE SEQUENCE [LARGE SCALE GENOMIC DNA]</scope>
    <source>
        <strain evidence="6">JCM 17555</strain>
    </source>
</reference>
<dbReference type="InterPro" id="IPR003593">
    <property type="entry name" value="AAA+_ATPase"/>
</dbReference>
<organism evidence="5 6">
    <name type="scientific">Allohahella marinimesophila</name>
    <dbReference type="NCBI Taxonomy" id="1054972"/>
    <lineage>
        <taxon>Bacteria</taxon>
        <taxon>Pseudomonadati</taxon>
        <taxon>Pseudomonadota</taxon>
        <taxon>Gammaproteobacteria</taxon>
        <taxon>Oceanospirillales</taxon>
        <taxon>Hahellaceae</taxon>
        <taxon>Allohahella</taxon>
    </lineage>
</organism>
<keyword evidence="1" id="KW-0813">Transport</keyword>
<dbReference type="Proteomes" id="UP001501337">
    <property type="component" value="Unassembled WGS sequence"/>
</dbReference>
<dbReference type="SUPFAM" id="SSF52540">
    <property type="entry name" value="P-loop containing nucleoside triphosphate hydrolases"/>
    <property type="match status" value="1"/>
</dbReference>
<name>A0ABP7NTC0_9GAMM</name>
<feature type="domain" description="ABC transporter" evidence="4">
    <location>
        <begin position="7"/>
        <end position="242"/>
    </location>
</feature>
<dbReference type="PROSITE" id="PS50893">
    <property type="entry name" value="ABC_TRANSPORTER_2"/>
    <property type="match status" value="1"/>
</dbReference>
<dbReference type="InterPro" id="IPR003439">
    <property type="entry name" value="ABC_transporter-like_ATP-bd"/>
</dbReference>
<keyword evidence="6" id="KW-1185">Reference proteome</keyword>
<dbReference type="RefSeq" id="WP_344804059.1">
    <property type="nucleotide sequence ID" value="NZ_BAABBO010000005.1"/>
</dbReference>
<dbReference type="Pfam" id="PF00005">
    <property type="entry name" value="ABC_tran"/>
    <property type="match status" value="1"/>
</dbReference>
<keyword evidence="2" id="KW-0547">Nucleotide-binding</keyword>
<evidence type="ECO:0000313" key="6">
    <source>
        <dbReference type="Proteomes" id="UP001501337"/>
    </source>
</evidence>
<dbReference type="PANTHER" id="PTHR43023:SF3">
    <property type="entry name" value="PROTEIN TRIGALACTOSYLDIACYLGLYCEROL 3, CHLOROPLASTIC"/>
    <property type="match status" value="1"/>
</dbReference>
<sequence length="260" mass="28648">MNQRPIIKVSNLVNRFGNQTVHEQLDFEIFAGEIVGIVGGSGTGKTVLLNSILGLQKPSSGSIEFYDIKSRSLGDAERCPTSWGVLFQSGALFSNLTVLENIVTPLIEHTKMSARTVKELALLRMRMVGLPLSAQFKYPSQLSGGMVKRAALARALVTDPRVIFLDEPTSGLDPIAAEEFDELILYLKQHLDLTVVMISHDLDSLFNTCDRIAVLVDKKIRAATPDEIVNNDHPWIQRYFGGRRGRLHSQGSEAHSVHGA</sequence>
<evidence type="ECO:0000259" key="4">
    <source>
        <dbReference type="PROSITE" id="PS50893"/>
    </source>
</evidence>
<dbReference type="Gene3D" id="3.40.50.300">
    <property type="entry name" value="P-loop containing nucleotide triphosphate hydrolases"/>
    <property type="match status" value="1"/>
</dbReference>
<evidence type="ECO:0000256" key="2">
    <source>
        <dbReference type="ARBA" id="ARBA00022741"/>
    </source>
</evidence>
<dbReference type="GO" id="GO:0005524">
    <property type="term" value="F:ATP binding"/>
    <property type="evidence" value="ECO:0007669"/>
    <property type="project" value="UniProtKB-KW"/>
</dbReference>
<accession>A0ABP7NTC0</accession>